<dbReference type="InterPro" id="IPR018004">
    <property type="entry name" value="KilA/APSES_HTH"/>
</dbReference>
<evidence type="ECO:0000259" key="1">
    <source>
        <dbReference type="PROSITE" id="PS51301"/>
    </source>
</evidence>
<dbReference type="RefSeq" id="WP_015759259.1">
    <property type="nucleotide sequence ID" value="NC_013216.1"/>
</dbReference>
<evidence type="ECO:0000313" key="3">
    <source>
        <dbReference type="Proteomes" id="UP000002217"/>
    </source>
</evidence>
<dbReference type="EMBL" id="CP001720">
    <property type="protein sequence ID" value="ACV64581.1"/>
    <property type="molecule type" value="Genomic_DNA"/>
</dbReference>
<dbReference type="STRING" id="485916.Dtox_3887"/>
<accession>C8VXI5</accession>
<dbReference type="Pfam" id="PF04383">
    <property type="entry name" value="KilA-N"/>
    <property type="match status" value="1"/>
</dbReference>
<feature type="domain" description="KilA-N" evidence="1">
    <location>
        <begin position="59"/>
        <end position="193"/>
    </location>
</feature>
<dbReference type="KEGG" id="dae:Dtox_3887"/>
<keyword evidence="3" id="KW-1185">Reference proteome</keyword>
<protein>
    <submittedName>
        <fullName evidence="2">KilA domain protein</fullName>
    </submittedName>
</protein>
<name>C8VXI5_DESAS</name>
<dbReference type="PROSITE" id="PS51301">
    <property type="entry name" value="KILA_N"/>
    <property type="match status" value="1"/>
</dbReference>
<organism evidence="2 3">
    <name type="scientific">Desulfofarcimen acetoxidans (strain ATCC 49208 / DSM 771 / KCTC 5769 / VKM B-1644 / 5575)</name>
    <name type="common">Desulfotomaculum acetoxidans</name>
    <dbReference type="NCBI Taxonomy" id="485916"/>
    <lineage>
        <taxon>Bacteria</taxon>
        <taxon>Bacillati</taxon>
        <taxon>Bacillota</taxon>
        <taxon>Clostridia</taxon>
        <taxon>Eubacteriales</taxon>
        <taxon>Peptococcaceae</taxon>
        <taxon>Desulfofarcimen</taxon>
    </lineage>
</organism>
<dbReference type="InterPro" id="IPR017880">
    <property type="entry name" value="KilA_N"/>
</dbReference>
<evidence type="ECO:0000313" key="2">
    <source>
        <dbReference type="EMBL" id="ACV64581.1"/>
    </source>
</evidence>
<proteinExistence type="predicted"/>
<reference evidence="2 3" key="1">
    <citation type="journal article" date="2009" name="Stand. Genomic Sci.">
        <title>Complete genome sequence of Desulfotomaculum acetoxidans type strain (5575).</title>
        <authorList>
            <person name="Spring S."/>
            <person name="Lapidus A."/>
            <person name="Schroder M."/>
            <person name="Gleim D."/>
            <person name="Sims D."/>
            <person name="Meincke L."/>
            <person name="Glavina Del Rio T."/>
            <person name="Tice H."/>
            <person name="Copeland A."/>
            <person name="Cheng J.F."/>
            <person name="Lucas S."/>
            <person name="Chen F."/>
            <person name="Nolan M."/>
            <person name="Bruce D."/>
            <person name="Goodwin L."/>
            <person name="Pitluck S."/>
            <person name="Ivanova N."/>
            <person name="Mavromatis K."/>
            <person name="Mikhailova N."/>
            <person name="Pati A."/>
            <person name="Chen A."/>
            <person name="Palaniappan K."/>
            <person name="Land M."/>
            <person name="Hauser L."/>
            <person name="Chang Y.J."/>
            <person name="Jeffries C.D."/>
            <person name="Chain P."/>
            <person name="Saunders E."/>
            <person name="Brettin T."/>
            <person name="Detter J.C."/>
            <person name="Goker M."/>
            <person name="Bristow J."/>
            <person name="Eisen J.A."/>
            <person name="Markowitz V."/>
            <person name="Hugenholtz P."/>
            <person name="Kyrpides N.C."/>
            <person name="Klenk H.P."/>
            <person name="Han C."/>
        </authorList>
    </citation>
    <scope>NUCLEOTIDE SEQUENCE [LARGE SCALE GENOMIC DNA]</scope>
    <source>
        <strain evidence="3">ATCC 49208 / DSM 771 / VKM B-1644</strain>
    </source>
</reference>
<dbReference type="Proteomes" id="UP000002217">
    <property type="component" value="Chromosome"/>
</dbReference>
<dbReference type="AlphaFoldDB" id="C8VXI5"/>
<dbReference type="eggNOG" id="ENOG503396T">
    <property type="taxonomic scope" value="Bacteria"/>
</dbReference>
<dbReference type="SMART" id="SM01252">
    <property type="entry name" value="KilA-N"/>
    <property type="match status" value="1"/>
</dbReference>
<gene>
    <name evidence="2" type="ordered locus">Dtox_3887</name>
</gene>
<sequence length="197" mass="22758">MLTEEERAEAIWTYCIAREKVLKRLVEKNIMPQYLADTLSERMLEQLNVNDIPGFRRSSVGEAMIAKRIQIAFPDNTYMSLTEIARQKDTEVPSYVIQSWLRNYGTIEFLRLWEKESNPKFVDEECTALIERMKSSSFTLTLKQWIANTGAVGITSKQGKNGGTFAHPDIACEFSMWIDPAYRLDVVKKFRMASIEK</sequence>
<dbReference type="HOGENOM" id="CLU_1353192_0_0_9"/>